<keyword evidence="4" id="KW-0067">ATP-binding</keyword>
<dbReference type="GO" id="GO:0005524">
    <property type="term" value="F:ATP binding"/>
    <property type="evidence" value="ECO:0007669"/>
    <property type="project" value="UniProtKB-KW"/>
</dbReference>
<organism evidence="8 9">
    <name type="scientific">Opisthorchis felineus</name>
    <dbReference type="NCBI Taxonomy" id="147828"/>
    <lineage>
        <taxon>Eukaryota</taxon>
        <taxon>Metazoa</taxon>
        <taxon>Spiralia</taxon>
        <taxon>Lophotrochozoa</taxon>
        <taxon>Platyhelminthes</taxon>
        <taxon>Trematoda</taxon>
        <taxon>Digenea</taxon>
        <taxon>Opisthorchiida</taxon>
        <taxon>Opisthorchiata</taxon>
        <taxon>Opisthorchiidae</taxon>
        <taxon>Opisthorchis</taxon>
    </lineage>
</organism>
<feature type="region of interest" description="Disordered" evidence="7">
    <location>
        <begin position="1116"/>
        <end position="1187"/>
    </location>
</feature>
<comment type="catalytic activity">
    <reaction evidence="6">
        <text>L-glutamyl-[protein] + L-glutamate + ATP = gamma-L-glutamyl-L-glutamyl-[protein] + ADP + phosphate + H(+)</text>
        <dbReference type="Rhea" id="RHEA:60144"/>
        <dbReference type="Rhea" id="RHEA-COMP:10208"/>
        <dbReference type="Rhea" id="RHEA-COMP:15517"/>
        <dbReference type="ChEBI" id="CHEBI:15378"/>
        <dbReference type="ChEBI" id="CHEBI:29973"/>
        <dbReference type="ChEBI" id="CHEBI:29985"/>
        <dbReference type="ChEBI" id="CHEBI:30616"/>
        <dbReference type="ChEBI" id="CHEBI:43474"/>
        <dbReference type="ChEBI" id="CHEBI:143622"/>
        <dbReference type="ChEBI" id="CHEBI:456216"/>
    </reaction>
    <physiologicalReaction direction="left-to-right" evidence="6">
        <dbReference type="Rhea" id="RHEA:60145"/>
    </physiologicalReaction>
</comment>
<evidence type="ECO:0000256" key="5">
    <source>
        <dbReference type="ARBA" id="ARBA00041448"/>
    </source>
</evidence>
<protein>
    <recommendedName>
        <fullName evidence="5">Tubulin--tyrosine ligase-like protein 5</fullName>
    </recommendedName>
</protein>
<proteinExistence type="inferred from homology"/>
<dbReference type="Pfam" id="PF03133">
    <property type="entry name" value="TTL"/>
    <property type="match status" value="1"/>
</dbReference>
<dbReference type="STRING" id="147828.A0A4S2L060"/>
<dbReference type="SUPFAM" id="SSF56059">
    <property type="entry name" value="Glutathione synthetase ATP-binding domain-like"/>
    <property type="match status" value="1"/>
</dbReference>
<evidence type="ECO:0000256" key="2">
    <source>
        <dbReference type="ARBA" id="ARBA00022598"/>
    </source>
</evidence>
<feature type="compositionally biased region" description="Basic residues" evidence="7">
    <location>
        <begin position="855"/>
        <end position="864"/>
    </location>
</feature>
<dbReference type="EMBL" id="SJOL01009733">
    <property type="protein sequence ID" value="TGZ56062.1"/>
    <property type="molecule type" value="Genomic_DNA"/>
</dbReference>
<feature type="compositionally biased region" description="Polar residues" evidence="7">
    <location>
        <begin position="1148"/>
        <end position="1172"/>
    </location>
</feature>
<dbReference type="InterPro" id="IPR004344">
    <property type="entry name" value="TTL/TTLL_fam"/>
</dbReference>
<reference evidence="8 9" key="1">
    <citation type="journal article" date="2019" name="BMC Genomics">
        <title>New insights from Opisthorchis felineus genome: update on genomics of the epidemiologically important liver flukes.</title>
        <authorList>
            <person name="Ershov N.I."/>
            <person name="Mordvinov V.A."/>
            <person name="Prokhortchouk E.B."/>
            <person name="Pakharukova M.Y."/>
            <person name="Gunbin K.V."/>
            <person name="Ustyantsev K."/>
            <person name="Genaev M.A."/>
            <person name="Blinov A.G."/>
            <person name="Mazur A."/>
            <person name="Boulygina E."/>
            <person name="Tsygankova S."/>
            <person name="Khrameeva E."/>
            <person name="Chekanov N."/>
            <person name="Fan G."/>
            <person name="Xiao A."/>
            <person name="Zhang H."/>
            <person name="Xu X."/>
            <person name="Yang H."/>
            <person name="Solovyev V."/>
            <person name="Lee S.M."/>
            <person name="Liu X."/>
            <person name="Afonnikov D.A."/>
            <person name="Skryabin K.G."/>
        </authorList>
    </citation>
    <scope>NUCLEOTIDE SEQUENCE [LARGE SCALE GENOMIC DNA]</scope>
    <source>
        <strain evidence="8">AK-0245</strain>
        <tissue evidence="8">Whole organism</tissue>
    </source>
</reference>
<evidence type="ECO:0000313" key="8">
    <source>
        <dbReference type="EMBL" id="TGZ56062.1"/>
    </source>
</evidence>
<dbReference type="Gene3D" id="3.30.470.20">
    <property type="entry name" value="ATP-grasp fold, B domain"/>
    <property type="match status" value="1"/>
</dbReference>
<dbReference type="PROSITE" id="PS51221">
    <property type="entry name" value="TTL"/>
    <property type="match status" value="1"/>
</dbReference>
<dbReference type="OrthoDB" id="2016263at2759"/>
<comment type="caution">
    <text evidence="8">The sequence shown here is derived from an EMBL/GenBank/DDBJ whole genome shotgun (WGS) entry which is preliminary data.</text>
</comment>
<gene>
    <name evidence="8" type="ORF">CRM22_010230</name>
</gene>
<comment type="similarity">
    <text evidence="1">Belongs to the tubulin--tyrosine ligase family.</text>
</comment>
<dbReference type="PANTHER" id="PTHR12241">
    <property type="entry name" value="TUBULIN POLYGLUTAMYLASE"/>
    <property type="match status" value="1"/>
</dbReference>
<evidence type="ECO:0000256" key="7">
    <source>
        <dbReference type="SAM" id="MobiDB-lite"/>
    </source>
</evidence>
<evidence type="ECO:0000256" key="3">
    <source>
        <dbReference type="ARBA" id="ARBA00022741"/>
    </source>
</evidence>
<keyword evidence="9" id="KW-1185">Reference proteome</keyword>
<dbReference type="GO" id="GO:0070740">
    <property type="term" value="F:tubulin-glutamic acid ligase activity"/>
    <property type="evidence" value="ECO:0007669"/>
    <property type="project" value="TreeGrafter"/>
</dbReference>
<keyword evidence="3" id="KW-0547">Nucleotide-binding</keyword>
<dbReference type="GO" id="GO:0000226">
    <property type="term" value="P:microtubule cytoskeleton organization"/>
    <property type="evidence" value="ECO:0007669"/>
    <property type="project" value="TreeGrafter"/>
</dbReference>
<name>A0A4S2L060_OPIFE</name>
<sequence length="1463" mass="163791">MCETSHCSSNNGSVESINSGCATVDCDQNKVIGARIIATDICDEKLVAGASAKSSDCIKNEPNFRKNHSGDHRKSWVLPLFHVPINKPGVMWTGNFRRTPVITFSQSCILVKCDAAEKLGRCYNMSYRLVRMESKLIRNILSAHGFQESANQFGKFNVLWTGGHLRPTQLRILSDFHKINHFPRSYEITRKDRLAKNVHRMQRLKGLHQFDILPPSFILPEEFHELCSAYAQDKVPYIVKPMASSRGRGIFLISHPEEIPCDEPVVVSRYISNPFLLDGFKFDVRIYAAVTSYEPLVLYVYEEGLVRFATVRYQPGFKHLRSQCMHLTNYSVNKKNFEFVHNDDANVEDYGNKWSLGALLRYLRSEGADVTGLMLRIEDVIVKSFLSVLSPIVATCNLFPACQSKCFELYGFDIIVDDNFRPWLLEVNLSPSLACDTPLDFKVKSHMLTDLFNLVGLVCHDPSRKTQGGVNSLHMTAKGEAAVPPPMPTCFQTAEEYLRMYSKDNAGRKESTKPWAFLSRQASSLSSSVSQVDPQSNGWPGTVISHLIPDGMTSDEVDLMRRLQEEAARAGGWLRLVPNVGAWEQYASLWPTGEPHFSGDKRMSGSCCSINSSASLSFTRHDQELNGDKRRTGSYSIVSSAYSAAFAVFTLNNIVQYIAEQQAGDKAHDIHLEPETLPQLHQPDASNGIEFHPNSSVIEVDLETYLRSVNGKDPKQCLNRNFVTTVRTPNAASVSRSKPSLHNMSHGRLQQYLNNAVKMSTKLNSLDDQCQHVIFCYTQTLGRMPFFLRKLGEPPCRIPGVYLEQRKRDLSVTGPGLTTRKPTHNQQAGNVREPVKNAATVNVPVSPSTTTLVKSSKKPSRQKGTRNCQNSVNADCATKHKTENLLKLSASELSALEARQAFSVYLSRIKERLSRECEDASIGVSTQKCSSRNKIREVDILMRFVRRASRMLSNKAIRTSLGDSGGELLTPEMGGSEHCLLETHQIKRKRELVNLLEKFIGAYRCETLMLTFPHSQGRDLPTDMNLNRREIFRQFLDEATESQLEELLVTYAELSKSIRVLLGDIPSRSKHTSTVKSELEGSNKTDCTATNVSSDSGFGSLADGCIRSDSIRDVGISKAESSSSKTRMSEISCLEGERPKKPALEHSISFQQESCPNSETARQNSGFSSQLSPECRKAPTDSDESQSSVNFCCIGLARKNKNAIIKENKTDGNPAKSYNRQDYQDPTERYSCTFDAVQKTENACQTPGGGIVPRASRKRSRGRLLRTTAKPPNRLNQPLVFSTRLAPSKIVVHRNANHPRTARMKVFRKPCRMHGINSYKLYQTPSGHNSCNHNSDELESILHNTMTLLHPASRPGPTSVQNWPIRSEQCQSIASTLRTPASTANCLSVPKLRNTSSFHAQKMCPAEEYATFLHSVNEQNNTNASVYTCVQHRRTNETKISYRTKNQPRMICCNSARQIHPLF</sequence>
<dbReference type="GO" id="GO:0036064">
    <property type="term" value="C:ciliary basal body"/>
    <property type="evidence" value="ECO:0007669"/>
    <property type="project" value="TreeGrafter"/>
</dbReference>
<feature type="region of interest" description="Disordered" evidence="7">
    <location>
        <begin position="1243"/>
        <end position="1262"/>
    </location>
</feature>
<dbReference type="PANTHER" id="PTHR12241:SF145">
    <property type="entry name" value="TUBULIN POLYGLUTAMYLASE TTLL5"/>
    <property type="match status" value="1"/>
</dbReference>
<feature type="region of interest" description="Disordered" evidence="7">
    <location>
        <begin position="847"/>
        <end position="868"/>
    </location>
</feature>
<evidence type="ECO:0000256" key="6">
    <source>
        <dbReference type="ARBA" id="ARBA00049274"/>
    </source>
</evidence>
<evidence type="ECO:0000256" key="1">
    <source>
        <dbReference type="ARBA" id="ARBA00006820"/>
    </source>
</evidence>
<accession>A0A4S2L060</accession>
<feature type="compositionally biased region" description="Basic and acidic residues" evidence="7">
    <location>
        <begin position="1135"/>
        <end position="1144"/>
    </location>
</feature>
<keyword evidence="2" id="KW-0436">Ligase</keyword>
<evidence type="ECO:0000256" key="4">
    <source>
        <dbReference type="ARBA" id="ARBA00022840"/>
    </source>
</evidence>
<evidence type="ECO:0000313" key="9">
    <source>
        <dbReference type="Proteomes" id="UP000308267"/>
    </source>
</evidence>
<dbReference type="Proteomes" id="UP000308267">
    <property type="component" value="Unassembled WGS sequence"/>
</dbReference>
<dbReference type="GO" id="GO:0015631">
    <property type="term" value="F:tubulin binding"/>
    <property type="evidence" value="ECO:0007669"/>
    <property type="project" value="TreeGrafter"/>
</dbReference>